<keyword evidence="2" id="KW-1185">Reference proteome</keyword>
<sequence>MQKRVTANGYMWDYDTEKSQSERVSGEGKGELELTGISGIVIQRREELTGTCGIMIQRRDRANEYLWDYDTEERQREELELTGIYGIIIQRGARADGYLWDYDTEESQS</sequence>
<name>A0AAE1CVE4_9GAST</name>
<reference evidence="1" key="1">
    <citation type="journal article" date="2023" name="G3 (Bethesda)">
        <title>A reference genome for the long-term kleptoplast-retaining sea slug Elysia crispata morphotype clarki.</title>
        <authorList>
            <person name="Eastman K.E."/>
            <person name="Pendleton A.L."/>
            <person name="Shaikh M.A."/>
            <person name="Suttiyut T."/>
            <person name="Ogas R."/>
            <person name="Tomko P."/>
            <person name="Gavelis G."/>
            <person name="Widhalm J.R."/>
            <person name="Wisecaver J.H."/>
        </authorList>
    </citation>
    <scope>NUCLEOTIDE SEQUENCE</scope>
    <source>
        <strain evidence="1">ECLA1</strain>
    </source>
</reference>
<proteinExistence type="predicted"/>
<evidence type="ECO:0000313" key="2">
    <source>
        <dbReference type="Proteomes" id="UP001283361"/>
    </source>
</evidence>
<accession>A0AAE1CVE4</accession>
<gene>
    <name evidence="1" type="ORF">RRG08_041683</name>
</gene>
<dbReference type="Proteomes" id="UP001283361">
    <property type="component" value="Unassembled WGS sequence"/>
</dbReference>
<organism evidence="1 2">
    <name type="scientific">Elysia crispata</name>
    <name type="common">lettuce slug</name>
    <dbReference type="NCBI Taxonomy" id="231223"/>
    <lineage>
        <taxon>Eukaryota</taxon>
        <taxon>Metazoa</taxon>
        <taxon>Spiralia</taxon>
        <taxon>Lophotrochozoa</taxon>
        <taxon>Mollusca</taxon>
        <taxon>Gastropoda</taxon>
        <taxon>Heterobranchia</taxon>
        <taxon>Euthyneura</taxon>
        <taxon>Panpulmonata</taxon>
        <taxon>Sacoglossa</taxon>
        <taxon>Placobranchoidea</taxon>
        <taxon>Plakobranchidae</taxon>
        <taxon>Elysia</taxon>
    </lineage>
</organism>
<protein>
    <submittedName>
        <fullName evidence="1">Uncharacterized protein</fullName>
    </submittedName>
</protein>
<dbReference type="EMBL" id="JAWDGP010006632">
    <property type="protein sequence ID" value="KAK3737643.1"/>
    <property type="molecule type" value="Genomic_DNA"/>
</dbReference>
<dbReference type="AlphaFoldDB" id="A0AAE1CVE4"/>
<comment type="caution">
    <text evidence="1">The sequence shown here is derived from an EMBL/GenBank/DDBJ whole genome shotgun (WGS) entry which is preliminary data.</text>
</comment>
<evidence type="ECO:0000313" key="1">
    <source>
        <dbReference type="EMBL" id="KAK3737643.1"/>
    </source>
</evidence>